<dbReference type="PANTHER" id="PTHR42855">
    <property type="entry name" value="ABC TRANSPORTER ATP-BINDING SUBUNIT"/>
    <property type="match status" value="1"/>
</dbReference>
<feature type="compositionally biased region" description="Basic and acidic residues" evidence="5">
    <location>
        <begin position="596"/>
        <end position="607"/>
    </location>
</feature>
<dbReference type="GO" id="GO:0016887">
    <property type="term" value="F:ATP hydrolysis activity"/>
    <property type="evidence" value="ECO:0007669"/>
    <property type="project" value="InterPro"/>
</dbReference>
<feature type="domain" description="ABC transporter" evidence="6">
    <location>
        <begin position="322"/>
        <end position="536"/>
    </location>
</feature>
<evidence type="ECO:0000313" key="7">
    <source>
        <dbReference type="EMBL" id="RNL48557.1"/>
    </source>
</evidence>
<evidence type="ECO:0000256" key="4">
    <source>
        <dbReference type="SAM" id="Coils"/>
    </source>
</evidence>
<gene>
    <name evidence="7" type="ORF">DMP08_02640</name>
</gene>
<dbReference type="InterPro" id="IPR003593">
    <property type="entry name" value="AAA+_ATPase"/>
</dbReference>
<feature type="coiled-coil region" evidence="4">
    <location>
        <begin position="244"/>
        <end position="271"/>
    </location>
</feature>
<dbReference type="InterPro" id="IPR032781">
    <property type="entry name" value="ABC_tran_Xtn"/>
</dbReference>
<accession>A0A3N0BKV3</accession>
<reference evidence="8" key="1">
    <citation type="submission" date="2018-05" db="EMBL/GenBank/DDBJ databases">
        <title>Genome Sequencing of selected type strains of the family Eggerthellaceae.</title>
        <authorList>
            <person name="Danylec N."/>
            <person name="Stoll D.A."/>
            <person name="Doetsch A."/>
            <person name="Huch M."/>
        </authorList>
    </citation>
    <scope>NUCLEOTIDE SEQUENCE [LARGE SCALE GENOMIC DNA]</scope>
    <source>
        <strain evidence="8">DSM 16106</strain>
    </source>
</reference>
<dbReference type="AlphaFoldDB" id="A0A3N0BKV3"/>
<dbReference type="PROSITE" id="PS00211">
    <property type="entry name" value="ABC_TRANSPORTER_1"/>
    <property type="match status" value="2"/>
</dbReference>
<evidence type="ECO:0000313" key="8">
    <source>
        <dbReference type="Proteomes" id="UP000278632"/>
    </source>
</evidence>
<dbReference type="RefSeq" id="WP_123191431.1">
    <property type="nucleotide sequence ID" value="NZ_QICD01000002.1"/>
</dbReference>
<keyword evidence="8" id="KW-1185">Reference proteome</keyword>
<keyword evidence="3" id="KW-0067">ATP-binding</keyword>
<feature type="coiled-coil region" evidence="4">
    <location>
        <begin position="608"/>
        <end position="675"/>
    </location>
</feature>
<dbReference type="Gene3D" id="3.40.50.300">
    <property type="entry name" value="P-loop containing nucleotide triphosphate hydrolases"/>
    <property type="match status" value="2"/>
</dbReference>
<dbReference type="CDD" id="cd03221">
    <property type="entry name" value="ABCF_EF-3"/>
    <property type="match status" value="2"/>
</dbReference>
<evidence type="ECO:0000256" key="1">
    <source>
        <dbReference type="ARBA" id="ARBA00022737"/>
    </source>
</evidence>
<dbReference type="InterPro" id="IPR017871">
    <property type="entry name" value="ABC_transporter-like_CS"/>
</dbReference>
<dbReference type="PANTHER" id="PTHR42855:SF2">
    <property type="entry name" value="DRUG RESISTANCE ABC TRANSPORTER,ATP-BINDING PROTEIN"/>
    <property type="match status" value="1"/>
</dbReference>
<dbReference type="SMART" id="SM00382">
    <property type="entry name" value="AAA"/>
    <property type="match status" value="2"/>
</dbReference>
<dbReference type="EMBL" id="QICD01000002">
    <property type="protein sequence ID" value="RNL48557.1"/>
    <property type="molecule type" value="Genomic_DNA"/>
</dbReference>
<dbReference type="SUPFAM" id="SSF52540">
    <property type="entry name" value="P-loop containing nucleoside triphosphate hydrolases"/>
    <property type="match status" value="2"/>
</dbReference>
<organism evidence="7 8">
    <name type="scientific">Paraeggerthella hongkongensis</name>
    <dbReference type="NCBI Taxonomy" id="230658"/>
    <lineage>
        <taxon>Bacteria</taxon>
        <taxon>Bacillati</taxon>
        <taxon>Actinomycetota</taxon>
        <taxon>Coriobacteriia</taxon>
        <taxon>Eggerthellales</taxon>
        <taxon>Eggerthellaceae</taxon>
        <taxon>Paraeggerthella</taxon>
    </lineage>
</organism>
<evidence type="ECO:0000256" key="3">
    <source>
        <dbReference type="ARBA" id="ARBA00022840"/>
    </source>
</evidence>
<dbReference type="GO" id="GO:0003677">
    <property type="term" value="F:DNA binding"/>
    <property type="evidence" value="ECO:0007669"/>
    <property type="project" value="InterPro"/>
</dbReference>
<dbReference type="Proteomes" id="UP000278632">
    <property type="component" value="Unassembled WGS sequence"/>
</dbReference>
<dbReference type="InterPro" id="IPR032524">
    <property type="entry name" value="ABC_tran_C"/>
</dbReference>
<keyword evidence="4" id="KW-0175">Coiled coil</keyword>
<keyword evidence="1" id="KW-0677">Repeat</keyword>
<dbReference type="Pfam" id="PF16326">
    <property type="entry name" value="ABC_tran_CTD"/>
    <property type="match status" value="1"/>
</dbReference>
<sequence>MIMQLEHISKSFGGRQLFHDVTFRLEEYERLALVGPNGAGKTTLLNIVSGQEDADEGRVLFAKGARVGYLEQEAIEMEDRSIFEEVMSSQVEVLEAEHRLHKLEAELGDNPTDQQLAAAGRARDAYEVLGGYTIEAKVRSVLFGLGFKEVDLARSTTEFSGGWQMRIALAKLLIRNPEVLLLDEPTNHLDLESVKWLEGFLRGYAGTVVVVSHDRAFMDNMVDRVAEVDNGQVSIYKGNYSAYLKSREERLERLRAEAAKQAEEIAHMEAFVEKFRYKPTKAKQVQDRVKKLEKIKRIELPEEKKTVKFNFKQPPRTGDEVVRARGLVKRYGSKTVYDGFDFTMYRGDKIALVGPNGAGKSTLLKMIAGATSPDAGSIDYGVHVSKTYYAQHQLDELHPGNTVFEELDHVAPGWSISQVRTLLGAFLFTGDAVDKKVSVLSGGEKSRLALAKMLVAPRPLLCLDEPTNHLDIASADILEQALKTFEGTILFITHDRHLIRGVANRIVEIEPGKVTSYDGDYDYYLFKSGQLDGPAPEDRSLVDEVMGEDAPRGKGAQKGKGGSRPASGAEHRPDSAGSASGAAQVELTAPRASAPKSKEQKRREAEARNRAYAALKNHRKRIAELDRQMERDSARMAELLELMADPGFYVNEDASSDAVAEHAKLKQRLAAAEEEWFLLTEELEDEMAKQAEAL</sequence>
<dbReference type="FunFam" id="3.40.50.300:FF:000011">
    <property type="entry name" value="Putative ABC transporter ATP-binding component"/>
    <property type="match status" value="1"/>
</dbReference>
<dbReference type="OrthoDB" id="3239744at2"/>
<dbReference type="InterPro" id="IPR027417">
    <property type="entry name" value="P-loop_NTPase"/>
</dbReference>
<feature type="domain" description="ABC transporter" evidence="6">
    <location>
        <begin position="3"/>
        <end position="255"/>
    </location>
</feature>
<name>A0A3N0BKV3_9ACTN</name>
<dbReference type="InterPro" id="IPR003439">
    <property type="entry name" value="ABC_transporter-like_ATP-bd"/>
</dbReference>
<dbReference type="Pfam" id="PF00005">
    <property type="entry name" value="ABC_tran"/>
    <property type="match status" value="2"/>
</dbReference>
<evidence type="ECO:0000259" key="6">
    <source>
        <dbReference type="PROSITE" id="PS50893"/>
    </source>
</evidence>
<comment type="caution">
    <text evidence="7">The sequence shown here is derived from an EMBL/GenBank/DDBJ whole genome shotgun (WGS) entry which is preliminary data.</text>
</comment>
<dbReference type="PROSITE" id="PS50893">
    <property type="entry name" value="ABC_TRANSPORTER_2"/>
    <property type="match status" value="2"/>
</dbReference>
<dbReference type="Pfam" id="PF12848">
    <property type="entry name" value="ABC_tran_Xtn"/>
    <property type="match status" value="1"/>
</dbReference>
<dbReference type="GO" id="GO:0005524">
    <property type="term" value="F:ATP binding"/>
    <property type="evidence" value="ECO:0007669"/>
    <property type="project" value="UniProtKB-KW"/>
</dbReference>
<protein>
    <submittedName>
        <fullName evidence="7">ABC transporter</fullName>
    </submittedName>
</protein>
<dbReference type="FunFam" id="3.40.50.300:FF:000309">
    <property type="entry name" value="ABC transporter ATP-binding protein"/>
    <property type="match status" value="1"/>
</dbReference>
<dbReference type="InterPro" id="IPR051309">
    <property type="entry name" value="ABCF_ATPase"/>
</dbReference>
<evidence type="ECO:0000256" key="5">
    <source>
        <dbReference type="SAM" id="MobiDB-lite"/>
    </source>
</evidence>
<feature type="region of interest" description="Disordered" evidence="5">
    <location>
        <begin position="549"/>
        <end position="607"/>
    </location>
</feature>
<keyword evidence="2" id="KW-0547">Nucleotide-binding</keyword>
<evidence type="ECO:0000256" key="2">
    <source>
        <dbReference type="ARBA" id="ARBA00022741"/>
    </source>
</evidence>
<proteinExistence type="predicted"/>